<evidence type="ECO:0000256" key="1">
    <source>
        <dbReference type="SAM" id="SignalP"/>
    </source>
</evidence>
<dbReference type="EMBL" id="PVQB02000465">
    <property type="protein sequence ID" value="KAF4336871.1"/>
    <property type="molecule type" value="Genomic_DNA"/>
</dbReference>
<gene>
    <name evidence="2" type="ORF">FBEOM_9251</name>
</gene>
<accession>A0A9P5AE25</accession>
<evidence type="ECO:0000313" key="3">
    <source>
        <dbReference type="Proteomes" id="UP000730481"/>
    </source>
</evidence>
<proteinExistence type="predicted"/>
<comment type="caution">
    <text evidence="2">The sequence shown here is derived from an EMBL/GenBank/DDBJ whole genome shotgun (WGS) entry which is preliminary data.</text>
</comment>
<name>A0A9P5AE25_9HYPO</name>
<feature type="signal peptide" evidence="1">
    <location>
        <begin position="1"/>
        <end position="19"/>
    </location>
</feature>
<dbReference type="Proteomes" id="UP000730481">
    <property type="component" value="Unassembled WGS sequence"/>
</dbReference>
<sequence length="270" mass="29333">MRFSVQSLTLCALFSQAFASPCKPLPSSSAAVTTTAGATSATSLVTEETSTLVVSEPWTTTTASEETTTIVVSEAPITTTLAELSTSVTLSQDEGTTTTLLTTLAEESTTTTVAATTTTSSPPVITNLAAVRTDNDETLETWLQPYNTYNHLTSDDTIASGHATFGLEPGTSRLYATFPDGSKLFAQTSFPNSNNYAFIFTTKENVDNLSWYDFITCSERADGYLDCQSETSHTPIYWYYADDIKLYYMEGSPTLFDYPTVKFKFVVEDA</sequence>
<evidence type="ECO:0000313" key="2">
    <source>
        <dbReference type="EMBL" id="KAF4336871.1"/>
    </source>
</evidence>
<reference evidence="2" key="2">
    <citation type="submission" date="2020-02" db="EMBL/GenBank/DDBJ databases">
        <title>Identification and distribution of gene clusters putatively required for synthesis of sphingolipid metabolism inhibitors in phylogenetically diverse species of the filamentous fungus Fusarium.</title>
        <authorList>
            <person name="Kim H.-S."/>
            <person name="Busman M."/>
            <person name="Brown D.W."/>
            <person name="Divon H."/>
            <person name="Uhlig S."/>
            <person name="Proctor R.H."/>
        </authorList>
    </citation>
    <scope>NUCLEOTIDE SEQUENCE</scope>
    <source>
        <strain evidence="2">NRRL 25174</strain>
    </source>
</reference>
<protein>
    <submittedName>
        <fullName evidence="2">Uncharacterized protein</fullName>
    </submittedName>
</protein>
<reference evidence="2" key="1">
    <citation type="journal article" date="2017" name="Mycologia">
        <title>Fusarium algeriense, sp. nov., a novel toxigenic crown rot pathogen of durum wheat from Algeria is nested in the Fusarium burgessii species complex.</title>
        <authorList>
            <person name="Laraba I."/>
            <person name="Keddad A."/>
            <person name="Boureghda H."/>
            <person name="Abdallah N."/>
            <person name="Vaughan M.M."/>
            <person name="Proctor R.H."/>
            <person name="Busman M."/>
            <person name="O'Donnell K."/>
        </authorList>
    </citation>
    <scope>NUCLEOTIDE SEQUENCE</scope>
    <source>
        <strain evidence="2">NRRL 25174</strain>
    </source>
</reference>
<keyword evidence="3" id="KW-1185">Reference proteome</keyword>
<dbReference type="AlphaFoldDB" id="A0A9P5AE25"/>
<keyword evidence="1" id="KW-0732">Signal</keyword>
<dbReference type="OrthoDB" id="5105805at2759"/>
<organism evidence="2 3">
    <name type="scientific">Fusarium beomiforme</name>
    <dbReference type="NCBI Taxonomy" id="44412"/>
    <lineage>
        <taxon>Eukaryota</taxon>
        <taxon>Fungi</taxon>
        <taxon>Dikarya</taxon>
        <taxon>Ascomycota</taxon>
        <taxon>Pezizomycotina</taxon>
        <taxon>Sordariomycetes</taxon>
        <taxon>Hypocreomycetidae</taxon>
        <taxon>Hypocreales</taxon>
        <taxon>Nectriaceae</taxon>
        <taxon>Fusarium</taxon>
        <taxon>Fusarium burgessii species complex</taxon>
    </lineage>
</organism>
<feature type="chain" id="PRO_5040186208" evidence="1">
    <location>
        <begin position="20"/>
        <end position="270"/>
    </location>
</feature>